<dbReference type="InterPro" id="IPR036182">
    <property type="entry name" value="PCuAC_sf"/>
</dbReference>
<dbReference type="EMBL" id="SWCJ01000003">
    <property type="protein sequence ID" value="TKB56815.1"/>
    <property type="molecule type" value="Genomic_DNA"/>
</dbReference>
<evidence type="ECO:0000313" key="2">
    <source>
        <dbReference type="EMBL" id="TKB56815.1"/>
    </source>
</evidence>
<dbReference type="AlphaFoldDB" id="A0A4U1BRJ0"/>
<reference evidence="2 3" key="1">
    <citation type="submission" date="2019-04" db="EMBL/GenBank/DDBJ databases">
        <authorList>
            <person name="Hwang J.C."/>
        </authorList>
    </citation>
    <scope>NUCLEOTIDE SEQUENCE [LARGE SCALE GENOMIC DNA]</scope>
    <source>
        <strain evidence="2 3">IMCC35002</strain>
    </source>
</reference>
<keyword evidence="1" id="KW-0732">Signal</keyword>
<feature type="signal peptide" evidence="1">
    <location>
        <begin position="1"/>
        <end position="22"/>
    </location>
</feature>
<dbReference type="Pfam" id="PF04314">
    <property type="entry name" value="PCuAC"/>
    <property type="match status" value="1"/>
</dbReference>
<dbReference type="PANTHER" id="PTHR36302">
    <property type="entry name" value="BLR7088 PROTEIN"/>
    <property type="match status" value="1"/>
</dbReference>
<gene>
    <name evidence="2" type="ORF">FCL42_06690</name>
</gene>
<dbReference type="SUPFAM" id="SSF110087">
    <property type="entry name" value="DR1885-like metal-binding protein"/>
    <property type="match status" value="1"/>
</dbReference>
<name>A0A4U1BRJ0_9GAMM</name>
<dbReference type="PANTHER" id="PTHR36302:SF1">
    <property type="entry name" value="COPPER CHAPERONE PCU(A)C"/>
    <property type="match status" value="1"/>
</dbReference>
<comment type="caution">
    <text evidence="2">The sequence shown here is derived from an EMBL/GenBank/DDBJ whole genome shotgun (WGS) entry which is preliminary data.</text>
</comment>
<protein>
    <submittedName>
        <fullName evidence="2">Copper chaperone PCu(A)C</fullName>
    </submittedName>
</protein>
<proteinExistence type="predicted"/>
<organism evidence="2 3">
    <name type="scientific">Ferrimonas aestuarii</name>
    <dbReference type="NCBI Taxonomy" id="2569539"/>
    <lineage>
        <taxon>Bacteria</taxon>
        <taxon>Pseudomonadati</taxon>
        <taxon>Pseudomonadota</taxon>
        <taxon>Gammaproteobacteria</taxon>
        <taxon>Alteromonadales</taxon>
        <taxon>Ferrimonadaceae</taxon>
        <taxon>Ferrimonas</taxon>
    </lineage>
</organism>
<dbReference type="OrthoDB" id="9796962at2"/>
<dbReference type="Proteomes" id="UP000305675">
    <property type="component" value="Unassembled WGS sequence"/>
</dbReference>
<dbReference type="Gene3D" id="2.60.40.1890">
    <property type="entry name" value="PCu(A)C copper chaperone"/>
    <property type="match status" value="1"/>
</dbReference>
<keyword evidence="3" id="KW-1185">Reference proteome</keyword>
<evidence type="ECO:0000256" key="1">
    <source>
        <dbReference type="SAM" id="SignalP"/>
    </source>
</evidence>
<dbReference type="InterPro" id="IPR007410">
    <property type="entry name" value="LpqE-like"/>
</dbReference>
<evidence type="ECO:0000313" key="3">
    <source>
        <dbReference type="Proteomes" id="UP000305675"/>
    </source>
</evidence>
<feature type="chain" id="PRO_5020838147" evidence="1">
    <location>
        <begin position="23"/>
        <end position="149"/>
    </location>
</feature>
<dbReference type="RefSeq" id="WP_136862618.1">
    <property type="nucleotide sequence ID" value="NZ_SWCJ01000003.1"/>
</dbReference>
<dbReference type="InterPro" id="IPR058248">
    <property type="entry name" value="Lxx211020-like"/>
</dbReference>
<sequence>MKFKQLFAWSALLTAVSFSSLAEVSVEQPQVREMPPGVPNTAAYMVLTSQDSDTALIGADCDIAGRTEIHTMFTENGLMKMRRIEKITLPKGEQITLHQGRDHLMLLQLTKQPLAGETVTCELHFDGQKSQQVKLPIVNLNEHAHHHHH</sequence>
<accession>A0A4U1BRJ0</accession>